<dbReference type="EMBL" id="ML976759">
    <property type="protein sequence ID" value="KAF1965567.1"/>
    <property type="molecule type" value="Genomic_DNA"/>
</dbReference>
<evidence type="ECO:0000313" key="2">
    <source>
        <dbReference type="Proteomes" id="UP000800036"/>
    </source>
</evidence>
<sequence>MDNGSIKILESLTGNMVPNGQAFLIDLYLLMYKHSRDDWMNQIAQPYLSQWPMGVIPALKRYTMDVIRLANPKVLCPTGHVPMRRYYAIRRAALHGESTLSVQRDAFPWLIYKTFKATVEHAAQTSPDAITSSPAMIVLPLTHPSAFSFQQSIKRQSAKIR</sequence>
<accession>A0A6A5UX13</accession>
<proteinExistence type="predicted"/>
<keyword evidence="2" id="KW-1185">Reference proteome</keyword>
<protein>
    <submittedName>
        <fullName evidence="1">Uncharacterized protein</fullName>
    </submittedName>
</protein>
<dbReference type="Proteomes" id="UP000800036">
    <property type="component" value="Unassembled WGS sequence"/>
</dbReference>
<name>A0A6A5UX13_9PLEO</name>
<evidence type="ECO:0000313" key="1">
    <source>
        <dbReference type="EMBL" id="KAF1965567.1"/>
    </source>
</evidence>
<dbReference type="AlphaFoldDB" id="A0A6A5UX13"/>
<organism evidence="1 2">
    <name type="scientific">Bimuria novae-zelandiae CBS 107.79</name>
    <dbReference type="NCBI Taxonomy" id="1447943"/>
    <lineage>
        <taxon>Eukaryota</taxon>
        <taxon>Fungi</taxon>
        <taxon>Dikarya</taxon>
        <taxon>Ascomycota</taxon>
        <taxon>Pezizomycotina</taxon>
        <taxon>Dothideomycetes</taxon>
        <taxon>Pleosporomycetidae</taxon>
        <taxon>Pleosporales</taxon>
        <taxon>Massarineae</taxon>
        <taxon>Didymosphaeriaceae</taxon>
        <taxon>Bimuria</taxon>
    </lineage>
</organism>
<gene>
    <name evidence="1" type="ORF">BU23DRAFT_574723</name>
</gene>
<reference evidence="1" key="1">
    <citation type="journal article" date="2020" name="Stud. Mycol.">
        <title>101 Dothideomycetes genomes: a test case for predicting lifestyles and emergence of pathogens.</title>
        <authorList>
            <person name="Haridas S."/>
            <person name="Albert R."/>
            <person name="Binder M."/>
            <person name="Bloem J."/>
            <person name="Labutti K."/>
            <person name="Salamov A."/>
            <person name="Andreopoulos B."/>
            <person name="Baker S."/>
            <person name="Barry K."/>
            <person name="Bills G."/>
            <person name="Bluhm B."/>
            <person name="Cannon C."/>
            <person name="Castanera R."/>
            <person name="Culley D."/>
            <person name="Daum C."/>
            <person name="Ezra D."/>
            <person name="Gonzalez J."/>
            <person name="Henrissat B."/>
            <person name="Kuo A."/>
            <person name="Liang C."/>
            <person name="Lipzen A."/>
            <person name="Lutzoni F."/>
            <person name="Magnuson J."/>
            <person name="Mondo S."/>
            <person name="Nolan M."/>
            <person name="Ohm R."/>
            <person name="Pangilinan J."/>
            <person name="Park H.-J."/>
            <person name="Ramirez L."/>
            <person name="Alfaro M."/>
            <person name="Sun H."/>
            <person name="Tritt A."/>
            <person name="Yoshinaga Y."/>
            <person name="Zwiers L.-H."/>
            <person name="Turgeon B."/>
            <person name="Goodwin S."/>
            <person name="Spatafora J."/>
            <person name="Crous P."/>
            <person name="Grigoriev I."/>
        </authorList>
    </citation>
    <scope>NUCLEOTIDE SEQUENCE</scope>
    <source>
        <strain evidence="1">CBS 107.79</strain>
    </source>
</reference>